<accession>A0A1M6LMY8</accession>
<reference evidence="2" key="1">
    <citation type="submission" date="2016-11" db="EMBL/GenBank/DDBJ databases">
        <authorList>
            <person name="Varghese N."/>
            <person name="Submissions S."/>
        </authorList>
    </citation>
    <scope>NUCLEOTIDE SEQUENCE [LARGE SCALE GENOMIC DNA]</scope>
    <source>
        <strain evidence="2">USBA-503</strain>
    </source>
</reference>
<organism evidence="1 2">
    <name type="scientific">Alicyclobacillus tolerans</name>
    <dbReference type="NCBI Taxonomy" id="90970"/>
    <lineage>
        <taxon>Bacteria</taxon>
        <taxon>Bacillati</taxon>
        <taxon>Bacillota</taxon>
        <taxon>Bacilli</taxon>
        <taxon>Bacillales</taxon>
        <taxon>Alicyclobacillaceae</taxon>
        <taxon>Alicyclobacillus</taxon>
    </lineage>
</organism>
<sequence>MSLKGSEREFIFSLYLKEHKSILEDVMGRGMTDPLLESYWQGYKLDLFGYDRAMGTPIVSEIWLGKSDSYHQERLLKLIDVLDEGTMLLYLAFGFQVRHVRELEQRVGSGSKPMKLLLVRITDEIMEPLEKLNSMHKLEVYGSLGLLGEILNLLRVVQTIEHPLYRHLIPKHIPTDHAFDFKKRVDVNRYLLYRLREAVPNFLPLQREKHFIEDNATIILGGGRTGIQFYISARNRRNLAFVELRFDESNRELFQLFATKPWILKEKIDDRVKVQDNTIGCSFKVCDTVEATVDELARIFSRMIKHIGYPLFDILQYERQMA</sequence>
<dbReference type="RefSeq" id="WP_072872948.1">
    <property type="nucleotide sequence ID" value="NZ_FRAF01000003.1"/>
</dbReference>
<protein>
    <recommendedName>
        <fullName evidence="3">DUF4268 domain-containing protein</fullName>
    </recommendedName>
</protein>
<dbReference type="STRING" id="1830138.SAMN05443507_10326"/>
<keyword evidence="2" id="KW-1185">Reference proteome</keyword>
<dbReference type="AlphaFoldDB" id="A0A1M6LMY8"/>
<dbReference type="EMBL" id="FRAF01000003">
    <property type="protein sequence ID" value="SHJ72589.1"/>
    <property type="molecule type" value="Genomic_DNA"/>
</dbReference>
<dbReference type="Proteomes" id="UP000184016">
    <property type="component" value="Unassembled WGS sequence"/>
</dbReference>
<gene>
    <name evidence="1" type="ORF">SAMN05443507_10326</name>
</gene>
<dbReference type="OrthoDB" id="2372078at2"/>
<name>A0A1M6LMY8_9BACL</name>
<proteinExistence type="predicted"/>
<evidence type="ECO:0000313" key="1">
    <source>
        <dbReference type="EMBL" id="SHJ72589.1"/>
    </source>
</evidence>
<evidence type="ECO:0008006" key="3">
    <source>
        <dbReference type="Google" id="ProtNLM"/>
    </source>
</evidence>
<evidence type="ECO:0000313" key="2">
    <source>
        <dbReference type="Proteomes" id="UP000184016"/>
    </source>
</evidence>